<keyword evidence="4" id="KW-0328">Glycosyltransferase</keyword>
<dbReference type="SUPFAM" id="SSF53756">
    <property type="entry name" value="UDP-Glycosyltransferase/glycogen phosphorylase"/>
    <property type="match status" value="2"/>
</dbReference>
<dbReference type="EMBL" id="CABVPX010000016">
    <property type="protein sequence ID" value="VWB84607.1"/>
    <property type="molecule type" value="Genomic_DNA"/>
</dbReference>
<dbReference type="Gene3D" id="3.40.50.2000">
    <property type="entry name" value="Glycogen Phosphorylase B"/>
    <property type="match status" value="2"/>
</dbReference>
<dbReference type="AlphaFoldDB" id="A0A9Q9SKA9"/>
<dbReference type="InterPro" id="IPR001296">
    <property type="entry name" value="Glyco_trans_1"/>
</dbReference>
<dbReference type="InterPro" id="IPR025282">
    <property type="entry name" value="DUF4214"/>
</dbReference>
<evidence type="ECO:0000313" key="6">
    <source>
        <dbReference type="Proteomes" id="UP001448498"/>
    </source>
</evidence>
<dbReference type="PANTHER" id="PTHR46401">
    <property type="entry name" value="GLYCOSYLTRANSFERASE WBBK-RELATED"/>
    <property type="match status" value="1"/>
</dbReference>
<sequence>MNMNVAGLLRADGEDFVRNAYLSLLRREPDESGRAHYLERLKSGVPKERILAELYLSAEGQQKSVRVDGMDDVVATYQRTSFAPFKFLSKLFSSNASPSLSEAVAPPVPVTDAHLEAPAMPAHEIAVARVEPKPVIPVPVVAPRDEPAVWMDLTATMEWRGGVVGIIRAELEVAHGLKKVHPGIRFSMQRGGGFIEIPQEQMRWLFDADNVAETYIRTVGAQISSEQNDTSGSPCLAEVLNLVAPDNAPFFHPYIAGDAIFSCGWITSQKEAYFSRLKNECPGVYLSYLVYDVILLRKGTSHLYDKQTRDQFAQYLEWVAENVDFILYGGQTAQRDATEIFKERGWRVPHSDFLKLGSDIARAKGTQDDRTILRDIGITGPYLITVGSIEPRKNHDTIYRAYLMALEKDPRKVPQLVICGKPWWSEDLLDALNRDPRLKGVIIRLSPTDEQLAALYRNCLFTLLPSLYEGWSLTLPESLDQGKFCIASDNPPLREVGRDLVEFVPAWDVATWAEKIVFYANDAQALLQRESRIAKEWTKTTWLDTAGMIRSKIANYRANHPAAHAEPSIWMDLTTTYLYWHGGVQGIIRAELTYARYLHELAPNTHFFACHNGLMFEISSDNLSWLFNSDDLATSYRHFHEFYKEHEADGTGCRHPFAHGAGPDHPGVLREFPDNAIVFFAAIDWNPSHEMARSHQAVQLARQKKNVTVSQLIYDFTPMLIPHHHMKETADAYEPFIKYSSENFDHLVYGGQTARRDGISFQKAHGWPTPPSDYVEFGSDISESDVVSTRASASADAAVLQRLGVASRFIITVGTLQPRKNQEMLYKAYVTLLEQGHEAELPQMLFIGGKGWNSDDFLKVFSEDERIKGKILLLRPTDAELNVLYRHCLFTLLPSFYEGWSLTLPESLSYGKFCLTSDCDPLRETGRDLVEYINPLDTYRWAERILHYSTHHEEVAAWEDRIRHGWKSRTWRESTEMLLESLRRAHLERGAKR</sequence>
<evidence type="ECO:0000313" key="5">
    <source>
        <dbReference type="Proteomes" id="UP000494172"/>
    </source>
</evidence>
<keyword evidence="6" id="KW-1185">Reference proteome</keyword>
<dbReference type="Pfam" id="PF00534">
    <property type="entry name" value="Glycos_transf_1"/>
    <property type="match status" value="2"/>
</dbReference>
<dbReference type="GO" id="GO:0016757">
    <property type="term" value="F:glycosyltransferase activity"/>
    <property type="evidence" value="ECO:0007669"/>
    <property type="project" value="UniProtKB-KW"/>
</dbReference>
<name>A0A9Q9SKA9_9BURK</name>
<reference evidence="4 6" key="2">
    <citation type="submission" date="2022-10" db="EMBL/GenBank/DDBJ databases">
        <title>Genomic of Burkholderia cepacia PN-1.</title>
        <authorList>
            <person name="Yang Y."/>
            <person name="Guan H."/>
            <person name="Huang J."/>
        </authorList>
    </citation>
    <scope>NUCLEOTIDE SEQUENCE [LARGE SCALE GENOMIC DNA]</scope>
    <source>
        <strain evidence="4 6">PN-1</strain>
    </source>
</reference>
<reference evidence="3 5" key="1">
    <citation type="submission" date="2019-09" db="EMBL/GenBank/DDBJ databases">
        <authorList>
            <person name="Depoorter E."/>
        </authorList>
    </citation>
    <scope>NUCLEOTIDE SEQUENCE [LARGE SCALE GENOMIC DNA]</scope>
    <source>
        <strain evidence="3">LMG 24066</strain>
    </source>
</reference>
<evidence type="ECO:0000313" key="3">
    <source>
        <dbReference type="EMBL" id="VWB84607.1"/>
    </source>
</evidence>
<feature type="domain" description="Glycosyl transferase family 1" evidence="1">
    <location>
        <begin position="807"/>
        <end position="930"/>
    </location>
</feature>
<dbReference type="Proteomes" id="UP000494172">
    <property type="component" value="Unassembled WGS sequence"/>
</dbReference>
<evidence type="ECO:0000259" key="2">
    <source>
        <dbReference type="Pfam" id="PF13946"/>
    </source>
</evidence>
<feature type="domain" description="Glycosyl transferase family 1" evidence="1">
    <location>
        <begin position="380"/>
        <end position="523"/>
    </location>
</feature>
<feature type="domain" description="DUF4214" evidence="2">
    <location>
        <begin position="13"/>
        <end position="62"/>
    </location>
</feature>
<organism evidence="3 5">
    <name type="scientific">Burkholderia arboris</name>
    <dbReference type="NCBI Taxonomy" id="488730"/>
    <lineage>
        <taxon>Bacteria</taxon>
        <taxon>Pseudomonadati</taxon>
        <taxon>Pseudomonadota</taxon>
        <taxon>Betaproteobacteria</taxon>
        <taxon>Burkholderiales</taxon>
        <taxon>Burkholderiaceae</taxon>
        <taxon>Burkholderia</taxon>
        <taxon>Burkholderia cepacia complex</taxon>
    </lineage>
</organism>
<dbReference type="PANTHER" id="PTHR46401:SF9">
    <property type="entry name" value="MANNOSYLTRANSFERASE A"/>
    <property type="match status" value="1"/>
</dbReference>
<keyword evidence="4" id="KW-0808">Transferase</keyword>
<dbReference type="Pfam" id="PF13946">
    <property type="entry name" value="DUF4214"/>
    <property type="match status" value="1"/>
</dbReference>
<evidence type="ECO:0000313" key="4">
    <source>
        <dbReference type="EMBL" id="XAE48749.1"/>
    </source>
</evidence>
<protein>
    <submittedName>
        <fullName evidence="3 4">Glycosyltransferase</fullName>
        <ecNumber evidence="4">2.4.-.-</ecNumber>
    </submittedName>
</protein>
<dbReference type="Proteomes" id="UP001448498">
    <property type="component" value="Chromosome 1"/>
</dbReference>
<proteinExistence type="predicted"/>
<dbReference type="EC" id="2.4.-.-" evidence="4"/>
<evidence type="ECO:0000259" key="1">
    <source>
        <dbReference type="Pfam" id="PF00534"/>
    </source>
</evidence>
<gene>
    <name evidence="3" type="ORF">BAR24066_03996</name>
    <name evidence="4" type="ORF">OHZ10_03715</name>
</gene>
<dbReference type="EMBL" id="CP109821">
    <property type="protein sequence ID" value="XAE48749.1"/>
    <property type="molecule type" value="Genomic_DNA"/>
</dbReference>
<accession>A0A9Q9SKA9</accession>
<dbReference type="RefSeq" id="WP_081051876.1">
    <property type="nucleotide sequence ID" value="NZ_CABVPX010000016.1"/>
</dbReference>